<organism evidence="14 15">
    <name type="scientific">Polaromonas aquatica</name>
    <dbReference type="NCBI Taxonomy" id="332657"/>
    <lineage>
        <taxon>Bacteria</taxon>
        <taxon>Pseudomonadati</taxon>
        <taxon>Pseudomonadota</taxon>
        <taxon>Betaproteobacteria</taxon>
        <taxon>Burkholderiales</taxon>
        <taxon>Comamonadaceae</taxon>
        <taxon>Polaromonas</taxon>
    </lineage>
</organism>
<dbReference type="EMBL" id="JBHSRS010000081">
    <property type="protein sequence ID" value="MFC6282986.1"/>
    <property type="molecule type" value="Genomic_DNA"/>
</dbReference>
<dbReference type="InterPro" id="IPR055152">
    <property type="entry name" value="Transketolase-like_C_2"/>
</dbReference>
<evidence type="ECO:0000256" key="9">
    <source>
        <dbReference type="PIRNR" id="PIRNR000156"/>
    </source>
</evidence>
<comment type="cofactor">
    <cofactor evidence="1 9">
        <name>thiamine diphosphate</name>
        <dbReference type="ChEBI" id="CHEBI:58937"/>
    </cofactor>
</comment>
<feature type="region of interest" description="Disordered" evidence="10">
    <location>
        <begin position="1"/>
        <end position="27"/>
    </location>
</feature>
<evidence type="ECO:0000259" key="11">
    <source>
        <dbReference type="Pfam" id="PF00456"/>
    </source>
</evidence>
<evidence type="ECO:0000259" key="12">
    <source>
        <dbReference type="Pfam" id="PF17831"/>
    </source>
</evidence>
<evidence type="ECO:0000259" key="13">
    <source>
        <dbReference type="Pfam" id="PF22613"/>
    </source>
</evidence>
<keyword evidence="5 9" id="KW-0560">Oxidoreductase</keyword>
<dbReference type="NCBIfam" id="TIGR00759">
    <property type="entry name" value="aceE"/>
    <property type="match status" value="1"/>
</dbReference>
<dbReference type="RefSeq" id="WP_377414223.1">
    <property type="nucleotide sequence ID" value="NZ_JBHSRS010000081.1"/>
</dbReference>
<protein>
    <recommendedName>
        <fullName evidence="4 9">Pyruvate dehydrogenase E1 component</fullName>
        <ecNumber evidence="3 9">1.2.4.1</ecNumber>
    </recommendedName>
</protein>
<evidence type="ECO:0000256" key="6">
    <source>
        <dbReference type="ARBA" id="ARBA00023052"/>
    </source>
</evidence>
<sequence length="916" mass="102031">MAANPNNAGADSLSAAVNDTPDKDTQETREWMDALSAVIESEGPERAHFLLEQLLEHARQNSIDMPFSANTGYVNTIEPDQEEPSPGNLIIEQRLRAYMRWNAMAMVVKANRLHPVDGGDLGGHIGSFASLASLFGAGFNHFWHAESENHGGDCLYIQGHVSPGVYARAYLEGRLTEEQLLSFRQEVDGKGLSSYPHPKLMPEFWQFPTVSMGLGPLMAIYQARFLKYLHARGIANTENRKVWVFCGDGEMDEVESMGAIGLAAREKLDNLVFVINCNLQRLDGPVRGNGKIIQELESEFRGAGWNVIKLIWGSGWDALLARDKDGILKKIMMDTLDGDYQAMKANDGAYVRKHFFGQHPKALEMVAHMSDEEVFDLRRGGHDSKKVYAAFASAVKHKDQPTVLLIKTVKGFGMGKIGEGKNNVHQTKKLADEDIKAFRDRFNIPIPDSQLADIPFYKPADDTPEMKYLHERRKALGGYLPHRRTRADESFTVPALDTFKSVMEATPEGREISTTQAYVRFLTQLLRDQALGPRVVPILVDEARTFGMEGLFRQIGIYNPAGQKYTPVDKDQVMYYKEDVKGQILQEGINEAGGMSSWIAAATSYSTNNRIMIPFYVYYSMFGFQRIGDLAWAAGDMQARGFLLGGTSGRTTLNGEGLQHEDGHSHILANTIPNCISYDPTFAHEVGVILHHGLKRMVEKQDNVYFYLTLLNENYAMPGLTPGTEEQIIKGMYLCKEGANVPPKGTSGPAPRVQLLGSGTILRESIAAQELLEKEWGVAANVWSCPSFNELARDGQDAERWNLLHPTDTPRVPFVGQQLEKHAGPVVASTDYMKAYAEQIRSFIPRGRTYKVLGTDGFGRSDFRSKLREHFEINRHYIVVAALKALSEEGTVPVARVAEAIKKYGIQADKINPLYA</sequence>
<dbReference type="PANTHER" id="PTHR43825:SF3">
    <property type="entry name" value="PYRUVATE DEHYDROGENASE E1 COMPONENT"/>
    <property type="match status" value="1"/>
</dbReference>
<dbReference type="InterPro" id="IPR035807">
    <property type="entry name" value="PDC_E1_N"/>
</dbReference>
<evidence type="ECO:0000256" key="2">
    <source>
        <dbReference type="ARBA" id="ARBA00003157"/>
    </source>
</evidence>
<dbReference type="InterPro" id="IPR004660">
    <property type="entry name" value="PDH_E1"/>
</dbReference>
<dbReference type="CDD" id="cd02017">
    <property type="entry name" value="TPP_E1_EcPDC_like"/>
    <property type="match status" value="1"/>
</dbReference>
<reference evidence="15" key="1">
    <citation type="journal article" date="2019" name="Int. J. Syst. Evol. Microbiol.">
        <title>The Global Catalogue of Microorganisms (GCM) 10K type strain sequencing project: providing services to taxonomists for standard genome sequencing and annotation.</title>
        <authorList>
            <consortium name="The Broad Institute Genomics Platform"/>
            <consortium name="The Broad Institute Genome Sequencing Center for Infectious Disease"/>
            <person name="Wu L."/>
            <person name="Ma J."/>
        </authorList>
    </citation>
    <scope>NUCLEOTIDE SEQUENCE [LARGE SCALE GENOMIC DNA]</scope>
    <source>
        <strain evidence="15">CCUG 39402</strain>
    </source>
</reference>
<dbReference type="EC" id="1.2.4.1" evidence="3 9"/>
<dbReference type="InterPro" id="IPR029061">
    <property type="entry name" value="THDP-binding"/>
</dbReference>
<dbReference type="Pfam" id="PF00456">
    <property type="entry name" value="Transketolase_N"/>
    <property type="match status" value="2"/>
</dbReference>
<evidence type="ECO:0000256" key="10">
    <source>
        <dbReference type="SAM" id="MobiDB-lite"/>
    </source>
</evidence>
<comment type="function">
    <text evidence="2 9">Component of the pyruvate dehydrogenase (PDH) complex, that catalyzes the overall conversion of pyruvate to acetyl-CoA and CO(2).</text>
</comment>
<evidence type="ECO:0000256" key="4">
    <source>
        <dbReference type="ARBA" id="ARBA00017172"/>
    </source>
</evidence>
<accession>A0ABW1TZ95</accession>
<evidence type="ECO:0000256" key="1">
    <source>
        <dbReference type="ARBA" id="ARBA00001964"/>
    </source>
</evidence>
<evidence type="ECO:0000256" key="3">
    <source>
        <dbReference type="ARBA" id="ARBA00012281"/>
    </source>
</evidence>
<dbReference type="InterPro" id="IPR005474">
    <property type="entry name" value="Transketolase_N"/>
</dbReference>
<evidence type="ECO:0000313" key="14">
    <source>
        <dbReference type="EMBL" id="MFC6282986.1"/>
    </source>
</evidence>
<dbReference type="Proteomes" id="UP001596270">
    <property type="component" value="Unassembled WGS sequence"/>
</dbReference>
<dbReference type="Gene3D" id="3.40.50.920">
    <property type="match status" value="1"/>
</dbReference>
<dbReference type="InterPro" id="IPR051157">
    <property type="entry name" value="PDH/Transketolase"/>
</dbReference>
<dbReference type="PANTHER" id="PTHR43825">
    <property type="entry name" value="PYRUVATE DEHYDROGENASE E1 COMPONENT"/>
    <property type="match status" value="1"/>
</dbReference>
<dbReference type="InterPro" id="IPR009014">
    <property type="entry name" value="Transketo_C/PFOR_II"/>
</dbReference>
<dbReference type="InterPro" id="IPR041621">
    <property type="entry name" value="PDH_E1_M"/>
</dbReference>
<evidence type="ECO:0000256" key="8">
    <source>
        <dbReference type="ARBA" id="ARBA00051231"/>
    </source>
</evidence>
<keyword evidence="7 9" id="KW-0670">Pyruvate</keyword>
<dbReference type="PIRSF" id="PIRSF000156">
    <property type="entry name" value="Pyruvate_dh_E1"/>
    <property type="match status" value="1"/>
</dbReference>
<feature type="domain" description="Transketolase N-terminal" evidence="11">
    <location>
        <begin position="123"/>
        <end position="310"/>
    </location>
</feature>
<dbReference type="Gene3D" id="3.40.50.970">
    <property type="match status" value="2"/>
</dbReference>
<keyword evidence="15" id="KW-1185">Reference proteome</keyword>
<comment type="caution">
    <text evidence="14">The sequence shown here is derived from an EMBL/GenBank/DDBJ whole genome shotgun (WGS) entry which is preliminary data.</text>
</comment>
<dbReference type="Pfam" id="PF22613">
    <property type="entry name" value="Transketolase_C_1"/>
    <property type="match status" value="1"/>
</dbReference>
<evidence type="ECO:0000313" key="15">
    <source>
        <dbReference type="Proteomes" id="UP001596270"/>
    </source>
</evidence>
<feature type="domain" description="Transketolase-like C-terminal" evidence="13">
    <location>
        <begin position="749"/>
        <end position="873"/>
    </location>
</feature>
<evidence type="ECO:0000256" key="5">
    <source>
        <dbReference type="ARBA" id="ARBA00023002"/>
    </source>
</evidence>
<feature type="domain" description="Transketolase N-terminal" evidence="11">
    <location>
        <begin position="379"/>
        <end position="443"/>
    </location>
</feature>
<evidence type="ECO:0000256" key="7">
    <source>
        <dbReference type="ARBA" id="ARBA00023317"/>
    </source>
</evidence>
<comment type="catalytic activity">
    <reaction evidence="8 9">
        <text>N(6)-[(R)-lipoyl]-L-lysyl-[protein] + pyruvate + H(+) = N(6)-[(R)-S(8)-acetyldihydrolipoyl]-L-lysyl-[protein] + CO2</text>
        <dbReference type="Rhea" id="RHEA:19189"/>
        <dbReference type="Rhea" id="RHEA-COMP:10474"/>
        <dbReference type="Rhea" id="RHEA-COMP:10478"/>
        <dbReference type="ChEBI" id="CHEBI:15361"/>
        <dbReference type="ChEBI" id="CHEBI:15378"/>
        <dbReference type="ChEBI" id="CHEBI:16526"/>
        <dbReference type="ChEBI" id="CHEBI:83099"/>
        <dbReference type="ChEBI" id="CHEBI:83111"/>
        <dbReference type="EC" id="1.2.4.1"/>
    </reaction>
</comment>
<dbReference type="SUPFAM" id="SSF52922">
    <property type="entry name" value="TK C-terminal domain-like"/>
    <property type="match status" value="1"/>
</dbReference>
<dbReference type="GO" id="GO:0004739">
    <property type="term" value="F:pyruvate dehydrogenase (acetyl-transferring) activity"/>
    <property type="evidence" value="ECO:0007669"/>
    <property type="project" value="UniProtKB-EC"/>
</dbReference>
<name>A0ABW1TZ95_9BURK</name>
<gene>
    <name evidence="14" type="primary">aceE</name>
    <name evidence="14" type="ORF">ACFQND_17315</name>
</gene>
<dbReference type="SUPFAM" id="SSF52518">
    <property type="entry name" value="Thiamin diphosphate-binding fold (THDP-binding)"/>
    <property type="match status" value="2"/>
</dbReference>
<keyword evidence="6 9" id="KW-0786">Thiamine pyrophosphate</keyword>
<dbReference type="Pfam" id="PF17831">
    <property type="entry name" value="PDH_E1_M"/>
    <property type="match status" value="1"/>
</dbReference>
<feature type="domain" description="Pyruvate dehydrogenase E1 component middle" evidence="12">
    <location>
        <begin position="498"/>
        <end position="718"/>
    </location>
</feature>
<proteinExistence type="predicted"/>